<keyword evidence="10 11" id="KW-0346">Stress response</keyword>
<keyword evidence="1 11" id="KW-0963">Cytoplasm</keyword>
<keyword evidence="2 11" id="KW-0723">Serine/threonine-protein kinase</keyword>
<feature type="site" description="ATP" evidence="11">
    <location>
        <position position="63"/>
    </location>
</feature>
<dbReference type="PANTHER" id="PTHR39573:SF1">
    <property type="entry name" value="STRESS RESPONSE KINASE A"/>
    <property type="match status" value="1"/>
</dbReference>
<keyword evidence="3 11" id="KW-0597">Phosphoprotein</keyword>
<evidence type="ECO:0000313" key="14">
    <source>
        <dbReference type="Proteomes" id="UP000095672"/>
    </source>
</evidence>
<dbReference type="AlphaFoldDB" id="A0A1C9W6A5"/>
<evidence type="ECO:0000313" key="13">
    <source>
        <dbReference type="EMBL" id="AOS96681.1"/>
    </source>
</evidence>
<comment type="cofactor">
    <cofactor evidence="11">
        <name>Mg(2+)</name>
        <dbReference type="ChEBI" id="CHEBI:18420"/>
    </cofactor>
</comment>
<dbReference type="GO" id="GO:0000287">
    <property type="term" value="F:magnesium ion binding"/>
    <property type="evidence" value="ECO:0007669"/>
    <property type="project" value="UniProtKB-UniRule"/>
</dbReference>
<evidence type="ECO:0000256" key="3">
    <source>
        <dbReference type="ARBA" id="ARBA00022553"/>
    </source>
</evidence>
<dbReference type="InterPro" id="IPR032882">
    <property type="entry name" value="SrkA/RdoA"/>
</dbReference>
<protein>
    <recommendedName>
        <fullName evidence="11">Stress response kinase A</fullName>
        <ecNumber evidence="11">2.7.11.1</ecNumber>
    </recommendedName>
    <alternativeName>
        <fullName evidence="11">Serine/threonine-protein kinase SrkA</fullName>
    </alternativeName>
</protein>
<feature type="active site" evidence="11">
    <location>
        <position position="245"/>
    </location>
</feature>
<comment type="catalytic activity">
    <reaction evidence="11">
        <text>L-seryl-[protein] + ATP = O-phospho-L-seryl-[protein] + ADP + H(+)</text>
        <dbReference type="Rhea" id="RHEA:17989"/>
        <dbReference type="Rhea" id="RHEA-COMP:9863"/>
        <dbReference type="Rhea" id="RHEA-COMP:11604"/>
        <dbReference type="ChEBI" id="CHEBI:15378"/>
        <dbReference type="ChEBI" id="CHEBI:29999"/>
        <dbReference type="ChEBI" id="CHEBI:30616"/>
        <dbReference type="ChEBI" id="CHEBI:83421"/>
        <dbReference type="ChEBI" id="CHEBI:456216"/>
        <dbReference type="EC" id="2.7.11.1"/>
    </reaction>
</comment>
<dbReference type="Gene3D" id="1.20.1270.170">
    <property type="match status" value="1"/>
</dbReference>
<gene>
    <name evidence="11" type="primary">srkA</name>
    <name evidence="13" type="ORF">AUP74_01221</name>
</gene>
<comment type="function">
    <text evidence="11">A protein kinase that phosphorylates Ser and Thr residues. Probably acts to suppress the effects of stress linked to accumulation of reactive oxygen species. Probably involved in the extracytoplasmic stress response.</text>
</comment>
<evidence type="ECO:0000256" key="9">
    <source>
        <dbReference type="ARBA" id="ARBA00022842"/>
    </source>
</evidence>
<dbReference type="PATRIC" id="fig|1769779.3.peg.1241"/>
<name>A0A1C9W6A5_9GAMM</name>
<keyword evidence="9 11" id="KW-0460">Magnesium</keyword>
<evidence type="ECO:0000259" key="12">
    <source>
        <dbReference type="Pfam" id="PF01636"/>
    </source>
</evidence>
<dbReference type="PANTHER" id="PTHR39573">
    <property type="entry name" value="STRESS RESPONSE KINASE A"/>
    <property type="match status" value="1"/>
</dbReference>
<keyword evidence="8 11" id="KW-0067">ATP-binding</keyword>
<evidence type="ECO:0000256" key="6">
    <source>
        <dbReference type="ARBA" id="ARBA00022741"/>
    </source>
</evidence>
<reference evidence="14" key="1">
    <citation type="submission" date="2016-01" db="EMBL/GenBank/DDBJ databases">
        <title>Complete genome sequence of Microbulbifer sp. CCB-MM1, a halophile isolated from Matang Mangrove Forest, Perak.</title>
        <authorList>
            <person name="Moh T.H."/>
            <person name="Dinesh B."/>
            <person name="Lau N.-S."/>
            <person name="Go F."/>
            <person name="Alexander Chong S.-C."/>
        </authorList>
    </citation>
    <scope>NUCLEOTIDE SEQUENCE [LARGE SCALE GENOMIC DNA]</scope>
    <source>
        <strain evidence="14">CCB-MM1</strain>
    </source>
</reference>
<comment type="similarity">
    <text evidence="11">Belongs to the SrkA/RdoA protein kinase family.</text>
</comment>
<evidence type="ECO:0000256" key="10">
    <source>
        <dbReference type="ARBA" id="ARBA00023016"/>
    </source>
</evidence>
<comment type="catalytic activity">
    <reaction evidence="11">
        <text>L-threonyl-[protein] + ATP = O-phospho-L-threonyl-[protein] + ADP + H(+)</text>
        <dbReference type="Rhea" id="RHEA:46608"/>
        <dbReference type="Rhea" id="RHEA-COMP:11060"/>
        <dbReference type="Rhea" id="RHEA-COMP:11605"/>
        <dbReference type="ChEBI" id="CHEBI:15378"/>
        <dbReference type="ChEBI" id="CHEBI:30013"/>
        <dbReference type="ChEBI" id="CHEBI:30616"/>
        <dbReference type="ChEBI" id="CHEBI:61977"/>
        <dbReference type="ChEBI" id="CHEBI:456216"/>
        <dbReference type="EC" id="2.7.11.1"/>
    </reaction>
</comment>
<dbReference type="InterPro" id="IPR011009">
    <property type="entry name" value="Kinase-like_dom_sf"/>
</dbReference>
<comment type="subunit">
    <text evidence="11">Monomer.</text>
</comment>
<dbReference type="STRING" id="1769779.AUP74_01221"/>
<dbReference type="GO" id="GO:0004674">
    <property type="term" value="F:protein serine/threonine kinase activity"/>
    <property type="evidence" value="ECO:0007669"/>
    <property type="project" value="UniProtKB-UniRule"/>
</dbReference>
<evidence type="ECO:0000256" key="1">
    <source>
        <dbReference type="ARBA" id="ARBA00022490"/>
    </source>
</evidence>
<dbReference type="GO" id="GO:0106310">
    <property type="term" value="F:protein serine kinase activity"/>
    <property type="evidence" value="ECO:0007669"/>
    <property type="project" value="RHEA"/>
</dbReference>
<dbReference type="KEGG" id="micc:AUP74_01221"/>
<feature type="binding site" evidence="11">
    <location>
        <position position="233"/>
    </location>
    <ligand>
        <name>Mg(2+)</name>
        <dbReference type="ChEBI" id="CHEBI:18420"/>
    </ligand>
</feature>
<keyword evidence="6 11" id="KW-0547">Nucleotide-binding</keyword>
<dbReference type="EMBL" id="CP014143">
    <property type="protein sequence ID" value="AOS96681.1"/>
    <property type="molecule type" value="Genomic_DNA"/>
</dbReference>
<feature type="domain" description="Aminoglycoside phosphotransferase" evidence="12">
    <location>
        <begin position="62"/>
        <end position="292"/>
    </location>
</feature>
<evidence type="ECO:0000256" key="2">
    <source>
        <dbReference type="ARBA" id="ARBA00022527"/>
    </source>
</evidence>
<evidence type="ECO:0000256" key="5">
    <source>
        <dbReference type="ARBA" id="ARBA00022723"/>
    </source>
</evidence>
<keyword evidence="4 11" id="KW-0808">Transferase</keyword>
<comment type="subcellular location">
    <subcellularLocation>
        <location evidence="11">Cytoplasm</location>
    </subcellularLocation>
</comment>
<evidence type="ECO:0000256" key="11">
    <source>
        <dbReference type="HAMAP-Rule" id="MF_01497"/>
    </source>
</evidence>
<evidence type="ECO:0000256" key="4">
    <source>
        <dbReference type="ARBA" id="ARBA00022679"/>
    </source>
</evidence>
<dbReference type="NCBIfam" id="NF008738">
    <property type="entry name" value="PRK11768.1"/>
    <property type="match status" value="1"/>
</dbReference>
<keyword evidence="14" id="KW-1185">Reference proteome</keyword>
<keyword evidence="7 11" id="KW-0418">Kinase</keyword>
<dbReference type="InterPro" id="IPR002575">
    <property type="entry name" value="Aminoglycoside_PTrfase"/>
</dbReference>
<proteinExistence type="inferred from homology"/>
<dbReference type="GO" id="GO:0005524">
    <property type="term" value="F:ATP binding"/>
    <property type="evidence" value="ECO:0007669"/>
    <property type="project" value="UniProtKB-UniRule"/>
</dbReference>
<accession>A0A1C9W6A5</accession>
<sequence>MVSAAGASWPGRPVALALAAISQPVASMPQSHHPYDALTPDVVIDSVESVGLWSDARIFPLNSYENRVYQVGIEGAEPLIAKFYRPGRWTDAQILEEHAFAHELVAAEIPVVAPLAFDGQTLMEHQGFRFALFPRRGGRQVELDNFDHLEQVGTMLGRIHAVGAARAFEHRPALTLQHFAIDSRDFILEGDFLPPENRSAYESVTAHIIEQIAPLFDQPWRQLRLHGDCHAGNFLWRDDTPWFVDLDDCLTGPAIQDIWMLISGSRDEQTAYLDTVIEGYETFTPFDPRELQLVEPLRCLRQMHHAAWLARRWQDPAFPMAFPWFNTPRFWAEHILALREQQAALREPPLTLGAV</sequence>
<keyword evidence="5 11" id="KW-0479">Metal-binding</keyword>
<dbReference type="Proteomes" id="UP000095672">
    <property type="component" value="Chromosome"/>
</dbReference>
<dbReference type="Gene3D" id="3.30.200.70">
    <property type="match status" value="1"/>
</dbReference>
<dbReference type="GO" id="GO:0005737">
    <property type="term" value="C:cytoplasm"/>
    <property type="evidence" value="ECO:0007669"/>
    <property type="project" value="UniProtKB-SubCell"/>
</dbReference>
<feature type="binding site" evidence="11">
    <location>
        <position position="245"/>
    </location>
    <ligand>
        <name>Mg(2+)</name>
        <dbReference type="ChEBI" id="CHEBI:18420"/>
    </ligand>
</feature>
<feature type="active site" description="Proton acceptor" evidence="11">
    <location>
        <position position="228"/>
    </location>
</feature>
<dbReference type="SUPFAM" id="SSF56112">
    <property type="entry name" value="Protein kinase-like (PK-like)"/>
    <property type="match status" value="1"/>
</dbReference>
<dbReference type="EC" id="2.7.11.1" evidence="11"/>
<organism evidence="13 14">
    <name type="scientific">Microbulbifer aggregans</name>
    <dbReference type="NCBI Taxonomy" id="1769779"/>
    <lineage>
        <taxon>Bacteria</taxon>
        <taxon>Pseudomonadati</taxon>
        <taxon>Pseudomonadota</taxon>
        <taxon>Gammaproteobacteria</taxon>
        <taxon>Cellvibrionales</taxon>
        <taxon>Microbulbiferaceae</taxon>
        <taxon>Microbulbifer</taxon>
    </lineage>
</organism>
<dbReference type="Pfam" id="PF01636">
    <property type="entry name" value="APH"/>
    <property type="match status" value="1"/>
</dbReference>
<dbReference type="HAMAP" id="MF_01497">
    <property type="entry name" value="SrkA_kinase"/>
    <property type="match status" value="1"/>
</dbReference>
<evidence type="ECO:0000256" key="7">
    <source>
        <dbReference type="ARBA" id="ARBA00022777"/>
    </source>
</evidence>
<evidence type="ECO:0000256" key="8">
    <source>
        <dbReference type="ARBA" id="ARBA00022840"/>
    </source>
</evidence>
<dbReference type="Gene3D" id="1.10.510.10">
    <property type="entry name" value="Transferase(Phosphotransferase) domain 1"/>
    <property type="match status" value="1"/>
</dbReference>